<evidence type="ECO:0000313" key="3">
    <source>
        <dbReference type="Proteomes" id="UP001372338"/>
    </source>
</evidence>
<reference evidence="2 3" key="1">
    <citation type="submission" date="2024-01" db="EMBL/GenBank/DDBJ databases">
        <title>The genomes of 5 underutilized Papilionoideae crops provide insights into root nodulation and disease resistanc.</title>
        <authorList>
            <person name="Yuan L."/>
        </authorList>
    </citation>
    <scope>NUCLEOTIDE SEQUENCE [LARGE SCALE GENOMIC DNA]</scope>
    <source>
        <strain evidence="2">ZHUSHIDOU_FW_LH</strain>
        <tissue evidence="2">Leaf</tissue>
    </source>
</reference>
<sequence length="117" mass="13027">MVHDVSGSTHIGLVRNRRRHRHRKEEAKINSIGLELVDDIRLQAVCIESEKIIHGSQEDEAAAMKSLSAVKLDDKQLKETVISFFMAKFSKLSEGAAEELVLRSASKTIHTPHIGSL</sequence>
<organism evidence="2 3">
    <name type="scientific">Crotalaria pallida</name>
    <name type="common">Smooth rattlebox</name>
    <name type="synonym">Crotalaria striata</name>
    <dbReference type="NCBI Taxonomy" id="3830"/>
    <lineage>
        <taxon>Eukaryota</taxon>
        <taxon>Viridiplantae</taxon>
        <taxon>Streptophyta</taxon>
        <taxon>Embryophyta</taxon>
        <taxon>Tracheophyta</taxon>
        <taxon>Spermatophyta</taxon>
        <taxon>Magnoliopsida</taxon>
        <taxon>eudicotyledons</taxon>
        <taxon>Gunneridae</taxon>
        <taxon>Pentapetalae</taxon>
        <taxon>rosids</taxon>
        <taxon>fabids</taxon>
        <taxon>Fabales</taxon>
        <taxon>Fabaceae</taxon>
        <taxon>Papilionoideae</taxon>
        <taxon>50 kb inversion clade</taxon>
        <taxon>genistoids sensu lato</taxon>
        <taxon>core genistoids</taxon>
        <taxon>Crotalarieae</taxon>
        <taxon>Crotalaria</taxon>
    </lineage>
</organism>
<name>A0AAN9IJM9_CROPI</name>
<dbReference type="PANTHER" id="PTHR46087:SF1">
    <property type="entry name" value="ARM REPEAT SUPERFAMILY PROTEIN"/>
    <property type="match status" value="1"/>
</dbReference>
<keyword evidence="3" id="KW-1185">Reference proteome</keyword>
<feature type="region of interest" description="Disordered" evidence="1">
    <location>
        <begin position="1"/>
        <end position="20"/>
    </location>
</feature>
<accession>A0AAN9IJM9</accession>
<dbReference type="PANTHER" id="PTHR46087">
    <property type="entry name" value="PUTATIVE, EXPRESSED-RELATED"/>
    <property type="match status" value="1"/>
</dbReference>
<evidence type="ECO:0000313" key="2">
    <source>
        <dbReference type="EMBL" id="KAK7281707.1"/>
    </source>
</evidence>
<dbReference type="InterPro" id="IPR055296">
    <property type="entry name" value="SRL2-like"/>
</dbReference>
<dbReference type="Proteomes" id="UP001372338">
    <property type="component" value="Unassembled WGS sequence"/>
</dbReference>
<dbReference type="EMBL" id="JAYWIO010000002">
    <property type="protein sequence ID" value="KAK7281707.1"/>
    <property type="molecule type" value="Genomic_DNA"/>
</dbReference>
<gene>
    <name evidence="2" type="ORF">RIF29_09925</name>
</gene>
<proteinExistence type="predicted"/>
<comment type="caution">
    <text evidence="2">The sequence shown here is derived from an EMBL/GenBank/DDBJ whole genome shotgun (WGS) entry which is preliminary data.</text>
</comment>
<evidence type="ECO:0000256" key="1">
    <source>
        <dbReference type="SAM" id="MobiDB-lite"/>
    </source>
</evidence>
<protein>
    <submittedName>
        <fullName evidence="2">Uncharacterized protein</fullName>
    </submittedName>
</protein>
<dbReference type="AlphaFoldDB" id="A0AAN9IJM9"/>